<dbReference type="GO" id="GO:0140359">
    <property type="term" value="F:ABC-type transporter activity"/>
    <property type="evidence" value="ECO:0007669"/>
    <property type="project" value="InterPro"/>
</dbReference>
<name>A0A558R1Z0_9SPHN</name>
<reference evidence="12 13" key="1">
    <citation type="submission" date="2019-07" db="EMBL/GenBank/DDBJ databases">
        <title>Sphingomonas solaris sp. nov., isolated from a solar panel from Boston, Massachusetts.</title>
        <authorList>
            <person name="Tanner K."/>
            <person name="Pascual J."/>
            <person name="Mancuso C."/>
            <person name="Pereto J."/>
            <person name="Khalil A."/>
            <person name="Vilanova C."/>
        </authorList>
    </citation>
    <scope>NUCLEOTIDE SEQUENCE [LARGE SCALE GENOMIC DNA]</scope>
    <source>
        <strain evidence="12 13">R4DWN</strain>
    </source>
</reference>
<comment type="caution">
    <text evidence="12">The sequence shown here is derived from an EMBL/GenBank/DDBJ whole genome shotgun (WGS) entry which is preliminary data.</text>
</comment>
<feature type="transmembrane region" description="Helical" evidence="10">
    <location>
        <begin position="185"/>
        <end position="203"/>
    </location>
</feature>
<dbReference type="Proteomes" id="UP000318681">
    <property type="component" value="Unassembled WGS sequence"/>
</dbReference>
<evidence type="ECO:0000256" key="8">
    <source>
        <dbReference type="ARBA" id="ARBA00023047"/>
    </source>
</evidence>
<comment type="similarity">
    <text evidence="2">Belongs to the ABC-2 integral membrane protein family.</text>
</comment>
<gene>
    <name evidence="12" type="ORF">FOY91_12265</name>
</gene>
<protein>
    <submittedName>
        <fullName evidence="12">ABC transporter</fullName>
    </submittedName>
</protein>
<keyword evidence="7 10" id="KW-1133">Transmembrane helix</keyword>
<sequence>MRELHTRYGRENVGYLWVIGEPLTLASAIALIHIGESSHYAGDMRPVPFAVLGYCVFIMFRSTFSRAEGALEANMPLMYHRMVTIFDIMISRALLEAAGTFLCLVILMGFLISIDYADPPERPLWMIAAIGYMFWFSAGMSFIIVAITHDNRLLGRLVHPVAYIMMPISGAFYLLEWIPMPYREWLLWIPFIHIFEMVRYGFFRSANPDYFSVTYLTAVCMVTTYIGLVLMKLLRGRLHLH</sequence>
<dbReference type="Pfam" id="PF01061">
    <property type="entry name" value="ABC2_membrane"/>
    <property type="match status" value="1"/>
</dbReference>
<proteinExistence type="inferred from homology"/>
<feature type="transmembrane region" description="Helical" evidence="10">
    <location>
        <begin position="46"/>
        <end position="64"/>
    </location>
</feature>
<evidence type="ECO:0000256" key="1">
    <source>
        <dbReference type="ARBA" id="ARBA00004651"/>
    </source>
</evidence>
<evidence type="ECO:0000313" key="12">
    <source>
        <dbReference type="EMBL" id="TVV73393.1"/>
    </source>
</evidence>
<dbReference type="GO" id="GO:0015774">
    <property type="term" value="P:polysaccharide transport"/>
    <property type="evidence" value="ECO:0007669"/>
    <property type="project" value="UniProtKB-KW"/>
</dbReference>
<dbReference type="GO" id="GO:0015920">
    <property type="term" value="P:lipopolysaccharide transport"/>
    <property type="evidence" value="ECO:0007669"/>
    <property type="project" value="TreeGrafter"/>
</dbReference>
<feature type="transmembrane region" description="Helical" evidence="10">
    <location>
        <begin position="160"/>
        <end position="179"/>
    </location>
</feature>
<organism evidence="12 13">
    <name type="scientific">Alterirhizorhabdus solaris</name>
    <dbReference type="NCBI Taxonomy" id="2529389"/>
    <lineage>
        <taxon>Bacteria</taxon>
        <taxon>Pseudomonadati</taxon>
        <taxon>Pseudomonadota</taxon>
        <taxon>Alphaproteobacteria</taxon>
        <taxon>Sphingomonadales</taxon>
        <taxon>Rhizorhabdaceae</taxon>
        <taxon>Alterirhizorhabdus</taxon>
    </lineage>
</organism>
<evidence type="ECO:0000256" key="4">
    <source>
        <dbReference type="ARBA" id="ARBA00022475"/>
    </source>
</evidence>
<keyword evidence="5" id="KW-0762">Sugar transport</keyword>
<keyword evidence="4" id="KW-1003">Cell membrane</keyword>
<dbReference type="PANTHER" id="PTHR30413">
    <property type="entry name" value="INNER MEMBRANE TRANSPORT PERMEASE"/>
    <property type="match status" value="1"/>
</dbReference>
<dbReference type="PANTHER" id="PTHR30413:SF10">
    <property type="entry name" value="CAPSULE POLYSACCHARIDE EXPORT INNER-MEMBRANE PROTEIN CTRC"/>
    <property type="match status" value="1"/>
</dbReference>
<evidence type="ECO:0000256" key="10">
    <source>
        <dbReference type="SAM" id="Phobius"/>
    </source>
</evidence>
<evidence type="ECO:0000256" key="5">
    <source>
        <dbReference type="ARBA" id="ARBA00022597"/>
    </source>
</evidence>
<comment type="subcellular location">
    <subcellularLocation>
        <location evidence="1">Cell membrane</location>
        <topology evidence="1">Multi-pass membrane protein</topology>
    </subcellularLocation>
</comment>
<dbReference type="InterPro" id="IPR000412">
    <property type="entry name" value="ABC_2_transport"/>
</dbReference>
<evidence type="ECO:0000256" key="2">
    <source>
        <dbReference type="ARBA" id="ARBA00007783"/>
    </source>
</evidence>
<feature type="transmembrane region" description="Helical" evidence="10">
    <location>
        <begin position="210"/>
        <end position="231"/>
    </location>
</feature>
<feature type="transmembrane region" description="Helical" evidence="10">
    <location>
        <begin position="85"/>
        <end position="112"/>
    </location>
</feature>
<feature type="transmembrane region" description="Helical" evidence="10">
    <location>
        <begin position="12"/>
        <end position="34"/>
    </location>
</feature>
<keyword evidence="6 10" id="KW-0812">Transmembrane</keyword>
<keyword evidence="3" id="KW-0813">Transport</keyword>
<dbReference type="InterPro" id="IPR013525">
    <property type="entry name" value="ABC2_TM"/>
</dbReference>
<evidence type="ECO:0000256" key="3">
    <source>
        <dbReference type="ARBA" id="ARBA00022448"/>
    </source>
</evidence>
<keyword evidence="13" id="KW-1185">Reference proteome</keyword>
<keyword evidence="8" id="KW-0625">Polysaccharide transport</keyword>
<evidence type="ECO:0000256" key="6">
    <source>
        <dbReference type="ARBA" id="ARBA00022692"/>
    </source>
</evidence>
<evidence type="ECO:0000256" key="7">
    <source>
        <dbReference type="ARBA" id="ARBA00022989"/>
    </source>
</evidence>
<keyword evidence="9 10" id="KW-0472">Membrane</keyword>
<dbReference type="OrthoDB" id="8479094at2"/>
<accession>A0A558R1Z0</accession>
<dbReference type="EMBL" id="VNIM01000047">
    <property type="protein sequence ID" value="TVV73393.1"/>
    <property type="molecule type" value="Genomic_DNA"/>
</dbReference>
<feature type="domain" description="ABC-2 type transporter transmembrane" evidence="11">
    <location>
        <begin position="2"/>
        <end position="203"/>
    </location>
</feature>
<feature type="transmembrane region" description="Helical" evidence="10">
    <location>
        <begin position="124"/>
        <end position="148"/>
    </location>
</feature>
<dbReference type="PRINTS" id="PR00164">
    <property type="entry name" value="ABC2TRNSPORT"/>
</dbReference>
<dbReference type="AlphaFoldDB" id="A0A558R1Z0"/>
<evidence type="ECO:0000313" key="13">
    <source>
        <dbReference type="Proteomes" id="UP000318681"/>
    </source>
</evidence>
<dbReference type="GO" id="GO:0043190">
    <property type="term" value="C:ATP-binding cassette (ABC) transporter complex"/>
    <property type="evidence" value="ECO:0007669"/>
    <property type="project" value="InterPro"/>
</dbReference>
<evidence type="ECO:0000256" key="9">
    <source>
        <dbReference type="ARBA" id="ARBA00023136"/>
    </source>
</evidence>
<evidence type="ECO:0000259" key="11">
    <source>
        <dbReference type="Pfam" id="PF01061"/>
    </source>
</evidence>